<evidence type="ECO:0000256" key="2">
    <source>
        <dbReference type="ARBA" id="ARBA00023012"/>
    </source>
</evidence>
<dbReference type="CDD" id="cd17574">
    <property type="entry name" value="REC_OmpR"/>
    <property type="match status" value="1"/>
</dbReference>
<keyword evidence="2" id="KW-0902">Two-component regulatory system</keyword>
<evidence type="ECO:0000259" key="4">
    <source>
        <dbReference type="PROSITE" id="PS50110"/>
    </source>
</evidence>
<accession>A0A1F5N8C5</accession>
<dbReference type="InterPro" id="IPR011006">
    <property type="entry name" value="CheY-like_superfamily"/>
</dbReference>
<dbReference type="Pfam" id="PF00072">
    <property type="entry name" value="Response_reg"/>
    <property type="match status" value="1"/>
</dbReference>
<protein>
    <recommendedName>
        <fullName evidence="4">Response regulatory domain-containing protein</fullName>
    </recommendedName>
</protein>
<name>A0A1F5N8C5_9BACT</name>
<gene>
    <name evidence="5" type="ORF">A2717_04730</name>
</gene>
<dbReference type="InterPro" id="IPR050595">
    <property type="entry name" value="Bact_response_regulator"/>
</dbReference>
<evidence type="ECO:0000256" key="1">
    <source>
        <dbReference type="ARBA" id="ARBA00022553"/>
    </source>
</evidence>
<dbReference type="InterPro" id="IPR001789">
    <property type="entry name" value="Sig_transdc_resp-reg_receiver"/>
</dbReference>
<dbReference type="SUPFAM" id="SSF52172">
    <property type="entry name" value="CheY-like"/>
    <property type="match status" value="1"/>
</dbReference>
<dbReference type="AlphaFoldDB" id="A0A1F5N8C5"/>
<sequence length="123" mass="13766">MIHSKKRVLIVEDDLALTDVLSNKLQLKGYDVSTAPDGQVAVDLLEREIYGIVLLDLTMPWFDGFHVLERLKGKEFTTPIIVMSNLAGTEDISRAKSLGAVDYIVKTSVTPEMIVTEIEKYLK</sequence>
<dbReference type="PANTHER" id="PTHR44591">
    <property type="entry name" value="STRESS RESPONSE REGULATOR PROTEIN 1"/>
    <property type="match status" value="1"/>
</dbReference>
<feature type="domain" description="Response regulatory" evidence="4">
    <location>
        <begin position="7"/>
        <end position="121"/>
    </location>
</feature>
<dbReference type="PROSITE" id="PS50110">
    <property type="entry name" value="RESPONSE_REGULATORY"/>
    <property type="match status" value="1"/>
</dbReference>
<comment type="caution">
    <text evidence="5">The sequence shown here is derived from an EMBL/GenBank/DDBJ whole genome shotgun (WGS) entry which is preliminary data.</text>
</comment>
<dbReference type="Gene3D" id="3.40.50.2300">
    <property type="match status" value="1"/>
</dbReference>
<proteinExistence type="predicted"/>
<evidence type="ECO:0000313" key="6">
    <source>
        <dbReference type="Proteomes" id="UP000177610"/>
    </source>
</evidence>
<evidence type="ECO:0000313" key="5">
    <source>
        <dbReference type="EMBL" id="OGE73907.1"/>
    </source>
</evidence>
<feature type="modified residue" description="4-aspartylphosphate" evidence="3">
    <location>
        <position position="56"/>
    </location>
</feature>
<dbReference type="PANTHER" id="PTHR44591:SF14">
    <property type="entry name" value="PROTEIN PILG"/>
    <property type="match status" value="1"/>
</dbReference>
<dbReference type="Proteomes" id="UP000177610">
    <property type="component" value="Unassembled WGS sequence"/>
</dbReference>
<organism evidence="5 6">
    <name type="scientific">Candidatus Doudnabacteria bacterium RIFCSPHIGHO2_01_FULL_41_86</name>
    <dbReference type="NCBI Taxonomy" id="1817821"/>
    <lineage>
        <taxon>Bacteria</taxon>
        <taxon>Candidatus Doudnaibacteriota</taxon>
    </lineage>
</organism>
<dbReference type="EMBL" id="MFEH01000004">
    <property type="protein sequence ID" value="OGE73907.1"/>
    <property type="molecule type" value="Genomic_DNA"/>
</dbReference>
<keyword evidence="1 3" id="KW-0597">Phosphoprotein</keyword>
<reference evidence="5 6" key="1">
    <citation type="journal article" date="2016" name="Nat. Commun.">
        <title>Thousands of microbial genomes shed light on interconnected biogeochemical processes in an aquifer system.</title>
        <authorList>
            <person name="Anantharaman K."/>
            <person name="Brown C.T."/>
            <person name="Hug L.A."/>
            <person name="Sharon I."/>
            <person name="Castelle C.J."/>
            <person name="Probst A.J."/>
            <person name="Thomas B.C."/>
            <person name="Singh A."/>
            <person name="Wilkins M.J."/>
            <person name="Karaoz U."/>
            <person name="Brodie E.L."/>
            <person name="Williams K.H."/>
            <person name="Hubbard S.S."/>
            <person name="Banfield J.F."/>
        </authorList>
    </citation>
    <scope>NUCLEOTIDE SEQUENCE [LARGE SCALE GENOMIC DNA]</scope>
</reference>
<dbReference type="SMART" id="SM00448">
    <property type="entry name" value="REC"/>
    <property type="match status" value="1"/>
</dbReference>
<dbReference type="STRING" id="1817821.A2717_04730"/>
<evidence type="ECO:0000256" key="3">
    <source>
        <dbReference type="PROSITE-ProRule" id="PRU00169"/>
    </source>
</evidence>
<dbReference type="GO" id="GO:0000160">
    <property type="term" value="P:phosphorelay signal transduction system"/>
    <property type="evidence" value="ECO:0007669"/>
    <property type="project" value="UniProtKB-KW"/>
</dbReference>